<dbReference type="AlphaFoldDB" id="E8N512"/>
<dbReference type="EMBL" id="AP012029">
    <property type="protein sequence ID" value="BAJ63526.1"/>
    <property type="molecule type" value="Genomic_DNA"/>
</dbReference>
<dbReference type="Gene3D" id="3.40.50.720">
    <property type="entry name" value="NAD(P)-binding Rossmann-like Domain"/>
    <property type="match status" value="1"/>
</dbReference>
<dbReference type="HOGENOM" id="CLU_046808_0_0_0"/>
<dbReference type="KEGG" id="atm:ANT_14980"/>
<dbReference type="RefSeq" id="WP_013559908.1">
    <property type="nucleotide sequence ID" value="NC_014960.1"/>
</dbReference>
<evidence type="ECO:0000259" key="1">
    <source>
        <dbReference type="Pfam" id="PF03435"/>
    </source>
</evidence>
<dbReference type="InterPro" id="IPR036291">
    <property type="entry name" value="NAD(P)-bd_dom_sf"/>
</dbReference>
<dbReference type="SUPFAM" id="SSF51735">
    <property type="entry name" value="NAD(P)-binding Rossmann-fold domains"/>
    <property type="match status" value="1"/>
</dbReference>
<accession>E8N512</accession>
<dbReference type="STRING" id="926569.ANT_14980"/>
<gene>
    <name evidence="2" type="ordered locus">ANT_14980</name>
</gene>
<dbReference type="PANTHER" id="PTHR43781:SF1">
    <property type="entry name" value="SACCHAROPINE DEHYDROGENASE"/>
    <property type="match status" value="1"/>
</dbReference>
<dbReference type="OrthoDB" id="623995at2"/>
<evidence type="ECO:0000313" key="2">
    <source>
        <dbReference type="EMBL" id="BAJ63526.1"/>
    </source>
</evidence>
<dbReference type="InterPro" id="IPR005097">
    <property type="entry name" value="Sacchrp_dh_NADP-bd"/>
</dbReference>
<name>E8N512_ANATU</name>
<dbReference type="Proteomes" id="UP000008922">
    <property type="component" value="Chromosome"/>
</dbReference>
<feature type="domain" description="Saccharopine dehydrogenase NADP binding" evidence="1">
    <location>
        <begin position="3"/>
        <end position="102"/>
    </location>
</feature>
<proteinExistence type="predicted"/>
<dbReference type="PANTHER" id="PTHR43781">
    <property type="entry name" value="SACCHAROPINE DEHYDROGENASE"/>
    <property type="match status" value="1"/>
</dbReference>
<sequence length="351" mass="39176">MITLFGATGYTGRKIAAELERRGLPFRIAGRSRERLTELSNSLPSRPAWIVADAQKNETLPPLFKDTRLLINCAGPFTDLGEKVAQMASFAGVHYLDTTNELAFVYRLQTYHKMAVTNHSFLLPACAFEIALSDVIIAKLLQETSAQHVYVVYHTPDTKISKGTRLSALRSLTTSWIGFQDGSWNGMVPAGKSSQFQFPSGVQTAIQIPSAEVFSVPWRHPVRSVEVWMTVSRSWGFWGPVVLPYFARFMRSIFGKWVYTLISRHDPLPVEDAESPFEILIGVQEQQEQDWRQALVSGKGPYTLTAKIAGYAASRVLGNTNLPNGLITPSVLFSYGEFIEEMQANGIQFTF</sequence>
<organism evidence="2 3">
    <name type="scientific">Anaerolinea thermophila (strain DSM 14523 / JCM 11388 / NBRC 100420 / UNI-1)</name>
    <dbReference type="NCBI Taxonomy" id="926569"/>
    <lineage>
        <taxon>Bacteria</taxon>
        <taxon>Bacillati</taxon>
        <taxon>Chloroflexota</taxon>
        <taxon>Anaerolineae</taxon>
        <taxon>Anaerolineales</taxon>
        <taxon>Anaerolineaceae</taxon>
        <taxon>Anaerolinea</taxon>
    </lineage>
</organism>
<evidence type="ECO:0000313" key="3">
    <source>
        <dbReference type="Proteomes" id="UP000008922"/>
    </source>
</evidence>
<dbReference type="eggNOG" id="COG3268">
    <property type="taxonomic scope" value="Bacteria"/>
</dbReference>
<protein>
    <submittedName>
        <fullName evidence="2">Saccharopine dehydrogenase family protein</fullName>
    </submittedName>
</protein>
<dbReference type="InParanoid" id="E8N512"/>
<dbReference type="Pfam" id="PF03435">
    <property type="entry name" value="Sacchrp_dh_NADP"/>
    <property type="match status" value="1"/>
</dbReference>
<reference evidence="2 3" key="1">
    <citation type="submission" date="2010-12" db="EMBL/GenBank/DDBJ databases">
        <title>Whole genome sequence of Anaerolinea thermophila UNI-1.</title>
        <authorList>
            <person name="Narita-Yamada S."/>
            <person name="Kishi E."/>
            <person name="Watanabe Y."/>
            <person name="Takasaki K."/>
            <person name="Ankai A."/>
            <person name="Oguchi A."/>
            <person name="Fukui S."/>
            <person name="Takahashi M."/>
            <person name="Yashiro I."/>
            <person name="Hosoyama A."/>
            <person name="Sekiguchi Y."/>
            <person name="Hanada S."/>
            <person name="Fujita N."/>
        </authorList>
    </citation>
    <scope>NUCLEOTIDE SEQUENCE [LARGE SCALE GENOMIC DNA]</scope>
    <source>
        <strain evidence="3">DSM 14523 / JCM 11388 / NBRC 100420 / UNI-1</strain>
    </source>
</reference>
<keyword evidence="3" id="KW-1185">Reference proteome</keyword>